<accession>A0A9P6D9S0</accession>
<protein>
    <recommendedName>
        <fullName evidence="3">Protein HRI1</fullName>
    </recommendedName>
</protein>
<dbReference type="Proteomes" id="UP000807025">
    <property type="component" value="Unassembled WGS sequence"/>
</dbReference>
<gene>
    <name evidence="1" type="ORF">BDN71DRAFT_1457879</name>
</gene>
<organism evidence="1 2">
    <name type="scientific">Pleurotus eryngii</name>
    <name type="common">Boletus of the steppes</name>
    <dbReference type="NCBI Taxonomy" id="5323"/>
    <lineage>
        <taxon>Eukaryota</taxon>
        <taxon>Fungi</taxon>
        <taxon>Dikarya</taxon>
        <taxon>Basidiomycota</taxon>
        <taxon>Agaricomycotina</taxon>
        <taxon>Agaricomycetes</taxon>
        <taxon>Agaricomycetidae</taxon>
        <taxon>Agaricales</taxon>
        <taxon>Pleurotineae</taxon>
        <taxon>Pleurotaceae</taxon>
        <taxon>Pleurotus</taxon>
    </lineage>
</organism>
<keyword evidence="2" id="KW-1185">Reference proteome</keyword>
<evidence type="ECO:0000313" key="2">
    <source>
        <dbReference type="Proteomes" id="UP000807025"/>
    </source>
</evidence>
<dbReference type="AlphaFoldDB" id="A0A9P6D9S0"/>
<name>A0A9P6D9S0_PLEER</name>
<dbReference type="InterPro" id="IPR043047">
    <property type="entry name" value="Hri1_N_sf"/>
</dbReference>
<dbReference type="Pfam" id="PF16815">
    <property type="entry name" value="HRI1"/>
    <property type="match status" value="1"/>
</dbReference>
<reference evidence="1" key="1">
    <citation type="submission" date="2020-11" db="EMBL/GenBank/DDBJ databases">
        <authorList>
            <consortium name="DOE Joint Genome Institute"/>
            <person name="Ahrendt S."/>
            <person name="Riley R."/>
            <person name="Andreopoulos W."/>
            <person name="Labutti K."/>
            <person name="Pangilinan J."/>
            <person name="Ruiz-Duenas F.J."/>
            <person name="Barrasa J.M."/>
            <person name="Sanchez-Garcia M."/>
            <person name="Camarero S."/>
            <person name="Miyauchi S."/>
            <person name="Serrano A."/>
            <person name="Linde D."/>
            <person name="Babiker R."/>
            <person name="Drula E."/>
            <person name="Ayuso-Fernandez I."/>
            <person name="Pacheco R."/>
            <person name="Padilla G."/>
            <person name="Ferreira P."/>
            <person name="Barriuso J."/>
            <person name="Kellner H."/>
            <person name="Castanera R."/>
            <person name="Alfaro M."/>
            <person name="Ramirez L."/>
            <person name="Pisabarro A.G."/>
            <person name="Kuo A."/>
            <person name="Tritt A."/>
            <person name="Lipzen A."/>
            <person name="He G."/>
            <person name="Yan M."/>
            <person name="Ng V."/>
            <person name="Cullen D."/>
            <person name="Martin F."/>
            <person name="Rosso M.-N."/>
            <person name="Henrissat B."/>
            <person name="Hibbett D."/>
            <person name="Martinez A.T."/>
            <person name="Grigoriev I.V."/>
        </authorList>
    </citation>
    <scope>NUCLEOTIDE SEQUENCE</scope>
    <source>
        <strain evidence="1">ATCC 90797</strain>
    </source>
</reference>
<evidence type="ECO:0008006" key="3">
    <source>
        <dbReference type="Google" id="ProtNLM"/>
    </source>
</evidence>
<dbReference type="EMBL" id="MU154739">
    <property type="protein sequence ID" value="KAF9487958.1"/>
    <property type="molecule type" value="Genomic_DNA"/>
</dbReference>
<dbReference type="Gene3D" id="2.40.128.320">
    <property type="entry name" value="Protein HRI1, N-terminal domain"/>
    <property type="match status" value="1"/>
</dbReference>
<sequence length="200" mass="22820">MPASISIRTGIRWMQIIDDETNNEDETKWGEWSEPTDTVVLTASNGWFLDVRFLSHGGELEWAFSGKRIAEGNITKFEHMIDSRTTDAASVVDEGYNMEMEDGSIVERGKMINPATGGMMLYEEKWREEESSGGLVIRRKGKENTWQAIVGDYQLALGRFQDGAFWAWQARKKDGVWERVHATKNAEPVDSYWVIMANEC</sequence>
<proteinExistence type="predicted"/>
<dbReference type="OrthoDB" id="4045395at2759"/>
<dbReference type="InterPro" id="IPR031818">
    <property type="entry name" value="Hri1"/>
</dbReference>
<feature type="non-terminal residue" evidence="1">
    <location>
        <position position="200"/>
    </location>
</feature>
<evidence type="ECO:0000313" key="1">
    <source>
        <dbReference type="EMBL" id="KAF9487958.1"/>
    </source>
</evidence>
<comment type="caution">
    <text evidence="1">The sequence shown here is derived from an EMBL/GenBank/DDBJ whole genome shotgun (WGS) entry which is preliminary data.</text>
</comment>